<dbReference type="SUPFAM" id="SSF54060">
    <property type="entry name" value="His-Me finger endonucleases"/>
    <property type="match status" value="1"/>
</dbReference>
<keyword evidence="3" id="KW-0378">Hydrolase</keyword>
<accession>A0A1Y5F3T8</accession>
<name>A0A1Y5F3T8_9BACT</name>
<dbReference type="GO" id="GO:0004518">
    <property type="term" value="F:nuclease activity"/>
    <property type="evidence" value="ECO:0007669"/>
    <property type="project" value="UniProtKB-KW"/>
</dbReference>
<organism evidence="5 6">
    <name type="scientific">Halobacteriovorax marinus</name>
    <dbReference type="NCBI Taxonomy" id="97084"/>
    <lineage>
        <taxon>Bacteria</taxon>
        <taxon>Pseudomonadati</taxon>
        <taxon>Bdellovibrionota</taxon>
        <taxon>Bacteriovoracia</taxon>
        <taxon>Bacteriovoracales</taxon>
        <taxon>Halobacteriovoraceae</taxon>
        <taxon>Halobacteriovorax</taxon>
    </lineage>
</organism>
<dbReference type="Proteomes" id="UP000196531">
    <property type="component" value="Unassembled WGS sequence"/>
</dbReference>
<protein>
    <recommendedName>
        <fullName evidence="7">Nuclease, EndA/NucM family</fullName>
    </recommendedName>
</protein>
<evidence type="ECO:0000256" key="2">
    <source>
        <dbReference type="ARBA" id="ARBA00022722"/>
    </source>
</evidence>
<evidence type="ECO:0000313" key="6">
    <source>
        <dbReference type="Proteomes" id="UP000196531"/>
    </source>
</evidence>
<evidence type="ECO:0000256" key="4">
    <source>
        <dbReference type="SAM" id="SignalP"/>
    </source>
</evidence>
<dbReference type="Pfam" id="PF04231">
    <property type="entry name" value="Endonuclease_1"/>
    <property type="match status" value="1"/>
</dbReference>
<dbReference type="EMBL" id="MAAO01000008">
    <property type="protein sequence ID" value="OUR95236.1"/>
    <property type="molecule type" value="Genomic_DNA"/>
</dbReference>
<proteinExistence type="inferred from homology"/>
<keyword evidence="2" id="KW-0540">Nuclease</keyword>
<dbReference type="InterPro" id="IPR007346">
    <property type="entry name" value="Endonuclease-I"/>
</dbReference>
<evidence type="ECO:0000256" key="1">
    <source>
        <dbReference type="ARBA" id="ARBA00006429"/>
    </source>
</evidence>
<sequence>MKILLLILLCSASNANTFYSNEDLKIILGNLTNQSLKDELHYISAKDQVEIQYREARWYLYTDVYLEKDNDDRYFVEDIYCEKKIYNNAGPDSMPRGSKTNIEHSWPQSKFSPEFRKPLQKGDLHHLFIANSSANHLRGHFNFGEVEEFFHARGKCKNAGIGLLVKTPADVIRSSNEHYQPPKQHRGNIARALFYFATRYHKKINDTQEYFLRKWHKEDPVNKQDKERNNRIMKLQGNRNPFIDYPNLVNRIKNF</sequence>
<dbReference type="GO" id="GO:0016787">
    <property type="term" value="F:hydrolase activity"/>
    <property type="evidence" value="ECO:0007669"/>
    <property type="project" value="UniProtKB-KW"/>
</dbReference>
<feature type="chain" id="PRO_5012802727" description="Nuclease, EndA/NucM family" evidence="4">
    <location>
        <begin position="16"/>
        <end position="255"/>
    </location>
</feature>
<dbReference type="PANTHER" id="PTHR33607:SF2">
    <property type="entry name" value="ENDONUCLEASE-1"/>
    <property type="match status" value="1"/>
</dbReference>
<dbReference type="AlphaFoldDB" id="A0A1Y5F3T8"/>
<comment type="similarity">
    <text evidence="1">Belongs to the EndA/NucM nuclease family.</text>
</comment>
<dbReference type="PANTHER" id="PTHR33607">
    <property type="entry name" value="ENDONUCLEASE-1"/>
    <property type="match status" value="1"/>
</dbReference>
<feature type="signal peptide" evidence="4">
    <location>
        <begin position="1"/>
        <end position="15"/>
    </location>
</feature>
<reference evidence="6" key="1">
    <citation type="journal article" date="2017" name="Proc. Natl. Acad. Sci. U.S.A.">
        <title>Simulation of Deepwater Horizon oil plume reveals substrate specialization within a complex community of hydrocarbon-degraders.</title>
        <authorList>
            <person name="Hu P."/>
            <person name="Dubinsky E.A."/>
            <person name="Probst A.J."/>
            <person name="Wang J."/>
            <person name="Sieber C.M.K."/>
            <person name="Tom L.M."/>
            <person name="Gardinali P."/>
            <person name="Banfield J.F."/>
            <person name="Atlas R.M."/>
            <person name="Andersen G.L."/>
        </authorList>
    </citation>
    <scope>NUCLEOTIDE SEQUENCE [LARGE SCALE GENOMIC DNA]</scope>
</reference>
<evidence type="ECO:0000313" key="5">
    <source>
        <dbReference type="EMBL" id="OUR95236.1"/>
    </source>
</evidence>
<comment type="caution">
    <text evidence="5">The sequence shown here is derived from an EMBL/GenBank/DDBJ whole genome shotgun (WGS) entry which is preliminary data.</text>
</comment>
<evidence type="ECO:0000256" key="3">
    <source>
        <dbReference type="ARBA" id="ARBA00022801"/>
    </source>
</evidence>
<evidence type="ECO:0008006" key="7">
    <source>
        <dbReference type="Google" id="ProtNLM"/>
    </source>
</evidence>
<gene>
    <name evidence="5" type="ORF">A9Q84_15450</name>
</gene>
<dbReference type="InterPro" id="IPR044925">
    <property type="entry name" value="His-Me_finger_sf"/>
</dbReference>
<keyword evidence="4" id="KW-0732">Signal</keyword>